<dbReference type="EMBL" id="CYXO01000004">
    <property type="protein sequence ID" value="CUM86226.1"/>
    <property type="molecule type" value="Genomic_DNA"/>
</dbReference>
<organism evidence="1 2">
    <name type="scientific">Dorea longicatena</name>
    <dbReference type="NCBI Taxonomy" id="88431"/>
    <lineage>
        <taxon>Bacteria</taxon>
        <taxon>Bacillati</taxon>
        <taxon>Bacillota</taxon>
        <taxon>Clostridia</taxon>
        <taxon>Lachnospirales</taxon>
        <taxon>Lachnospiraceae</taxon>
        <taxon>Dorea</taxon>
    </lineage>
</organism>
<gene>
    <name evidence="1" type="ORF">ERS852573_00867</name>
</gene>
<dbReference type="InterPro" id="IPR025957">
    <property type="entry name" value="Cys_rich_KTR"/>
</dbReference>
<dbReference type="AlphaFoldDB" id="A0A173S8C6"/>
<evidence type="ECO:0008006" key="3">
    <source>
        <dbReference type="Google" id="ProtNLM"/>
    </source>
</evidence>
<proteinExistence type="predicted"/>
<accession>A0A173S8C6</accession>
<reference evidence="1 2" key="1">
    <citation type="submission" date="2015-09" db="EMBL/GenBank/DDBJ databases">
        <authorList>
            <consortium name="Pathogen Informatics"/>
        </authorList>
    </citation>
    <scope>NUCLEOTIDE SEQUENCE [LARGE SCALE GENOMIC DNA]</scope>
    <source>
        <strain evidence="1 2">2789STDY5834961</strain>
    </source>
</reference>
<sequence length="68" mass="7982">MCTERLQTPVIQRNNMIVNGWYYCPAGHKTGQRIEKNSNIENTPIWCKHCKKAYYPVIKDGKIKEITK</sequence>
<evidence type="ECO:0000313" key="2">
    <source>
        <dbReference type="Proteomes" id="UP000095597"/>
    </source>
</evidence>
<dbReference type="Pfam" id="PF14205">
    <property type="entry name" value="Cys_rich_KTR"/>
    <property type="match status" value="1"/>
</dbReference>
<evidence type="ECO:0000313" key="1">
    <source>
        <dbReference type="EMBL" id="CUM86226.1"/>
    </source>
</evidence>
<name>A0A173S8C6_9FIRM</name>
<protein>
    <recommendedName>
        <fullName evidence="3">Conjugal transfer protein</fullName>
    </recommendedName>
</protein>
<dbReference type="Proteomes" id="UP000095597">
    <property type="component" value="Unassembled WGS sequence"/>
</dbReference>